<comment type="subcellular location">
    <subcellularLocation>
        <location evidence="2">Nucleus</location>
    </subcellularLocation>
</comment>
<organism evidence="5 6">
    <name type="scientific">Tetranychus urticae</name>
    <name type="common">Two-spotted spider mite</name>
    <dbReference type="NCBI Taxonomy" id="32264"/>
    <lineage>
        <taxon>Eukaryota</taxon>
        <taxon>Metazoa</taxon>
        <taxon>Ecdysozoa</taxon>
        <taxon>Arthropoda</taxon>
        <taxon>Chelicerata</taxon>
        <taxon>Arachnida</taxon>
        <taxon>Acari</taxon>
        <taxon>Acariformes</taxon>
        <taxon>Trombidiformes</taxon>
        <taxon>Prostigmata</taxon>
        <taxon>Eleutherengona</taxon>
        <taxon>Raphignathae</taxon>
        <taxon>Tetranychoidea</taxon>
        <taxon>Tetranychidae</taxon>
        <taxon>Tetranychus</taxon>
    </lineage>
</organism>
<evidence type="ECO:0000259" key="4">
    <source>
        <dbReference type="PROSITE" id="PS50039"/>
    </source>
</evidence>
<dbReference type="InterPro" id="IPR030456">
    <property type="entry name" value="TF_fork_head_CS_2"/>
</dbReference>
<dbReference type="PRINTS" id="PR00053">
    <property type="entry name" value="FORKHEAD"/>
</dbReference>
<dbReference type="InterPro" id="IPR047208">
    <property type="entry name" value="FOXG1"/>
</dbReference>
<dbReference type="FunFam" id="1.10.10.10:FF:000135">
    <property type="entry name" value="forkhead box protein G1"/>
    <property type="match status" value="1"/>
</dbReference>
<feature type="DNA-binding region" description="Fork-head" evidence="2">
    <location>
        <begin position="98"/>
        <end position="193"/>
    </location>
</feature>
<evidence type="ECO:0000256" key="1">
    <source>
        <dbReference type="ARBA" id="ARBA00023125"/>
    </source>
</evidence>
<evidence type="ECO:0000313" key="5">
    <source>
        <dbReference type="EnsemblMetazoa" id="tetur01g16310.1"/>
    </source>
</evidence>
<evidence type="ECO:0000256" key="2">
    <source>
        <dbReference type="PROSITE-ProRule" id="PRU00089"/>
    </source>
</evidence>
<feature type="region of interest" description="Disordered" evidence="3">
    <location>
        <begin position="71"/>
        <end position="96"/>
    </location>
</feature>
<dbReference type="PANTHER" id="PTHR46617:SF3">
    <property type="entry name" value="FORKHEAD BOX PROTEIN G1"/>
    <property type="match status" value="1"/>
</dbReference>
<dbReference type="InterPro" id="IPR001766">
    <property type="entry name" value="Fork_head_dom"/>
</dbReference>
<feature type="domain" description="Fork-head" evidence="4">
    <location>
        <begin position="98"/>
        <end position="193"/>
    </location>
</feature>
<dbReference type="InterPro" id="IPR036390">
    <property type="entry name" value="WH_DNA-bd_sf"/>
</dbReference>
<name>T1JU26_TETUR</name>
<evidence type="ECO:0000256" key="3">
    <source>
        <dbReference type="SAM" id="MobiDB-lite"/>
    </source>
</evidence>
<dbReference type="Proteomes" id="UP000015104">
    <property type="component" value="Unassembled WGS sequence"/>
</dbReference>
<dbReference type="EMBL" id="CAEY01000486">
    <property type="status" value="NOT_ANNOTATED_CDS"/>
    <property type="molecule type" value="Genomic_DNA"/>
</dbReference>
<dbReference type="AlphaFoldDB" id="T1JU26"/>
<dbReference type="SUPFAM" id="SSF46785">
    <property type="entry name" value="Winged helix' DNA-binding domain"/>
    <property type="match status" value="1"/>
</dbReference>
<protein>
    <recommendedName>
        <fullName evidence="4">Fork-head domain-containing protein</fullName>
    </recommendedName>
</protein>
<dbReference type="Gene3D" id="1.10.10.10">
    <property type="entry name" value="Winged helix-like DNA-binding domain superfamily/Winged helix DNA-binding domain"/>
    <property type="match status" value="1"/>
</dbReference>
<dbReference type="STRING" id="32264.T1JU26"/>
<accession>T1JU26</accession>
<reference evidence="6" key="1">
    <citation type="submission" date="2011-08" db="EMBL/GenBank/DDBJ databases">
        <authorList>
            <person name="Rombauts S."/>
        </authorList>
    </citation>
    <scope>NUCLEOTIDE SEQUENCE</scope>
    <source>
        <strain evidence="6">London</strain>
    </source>
</reference>
<dbReference type="PROSITE" id="PS50039">
    <property type="entry name" value="FORK_HEAD_3"/>
    <property type="match status" value="1"/>
</dbReference>
<keyword evidence="1 2" id="KW-0238">DNA-binding</keyword>
<dbReference type="PANTHER" id="PTHR46617">
    <property type="entry name" value="FORKHEAD BOX PROTEIN G1"/>
    <property type="match status" value="1"/>
</dbReference>
<dbReference type="OMA" id="PHNNIGL"/>
<dbReference type="KEGG" id="tut:107360090"/>
<dbReference type="GO" id="GO:0006357">
    <property type="term" value="P:regulation of transcription by RNA polymerase II"/>
    <property type="evidence" value="ECO:0007669"/>
    <property type="project" value="TreeGrafter"/>
</dbReference>
<sequence>MTIPKFNSFSIRSLLNEIDSDNESESTPFSPNLDKTSVITNSEPNGIESVTKCSTSDVNSDLDNIVNMKSCHSSNSSKSVTSSKPEVNSNSESNSANKPKYSYNALIIMAIQNSPEKKLTLSGIYDYITENFPYYRSNKQGWQNSIRHNLSLNKCFIKVPRNYDDPGKGNYWMLDPNESDEVFIGTSSGKLRRKNSSRAKLAQSFRRSILQNYGSYGSLNRFQLSSLSPYRPTFTNPFANCGQPMNAFYFQSCLFSPKYCNNDKQH</sequence>
<dbReference type="InterPro" id="IPR036388">
    <property type="entry name" value="WH-like_DNA-bd_sf"/>
</dbReference>
<evidence type="ECO:0000313" key="6">
    <source>
        <dbReference type="Proteomes" id="UP000015104"/>
    </source>
</evidence>
<feature type="compositionally biased region" description="Polar residues" evidence="3">
    <location>
        <begin position="25"/>
        <end position="44"/>
    </location>
</feature>
<dbReference type="eggNOG" id="KOG2294">
    <property type="taxonomic scope" value="Eukaryota"/>
</dbReference>
<keyword evidence="2" id="KW-0539">Nucleus</keyword>
<reference evidence="5" key="2">
    <citation type="submission" date="2015-06" db="UniProtKB">
        <authorList>
            <consortium name="EnsemblMetazoa"/>
        </authorList>
    </citation>
    <scope>IDENTIFICATION</scope>
</reference>
<keyword evidence="6" id="KW-1185">Reference proteome</keyword>
<dbReference type="GO" id="GO:1990837">
    <property type="term" value="F:sequence-specific double-stranded DNA binding"/>
    <property type="evidence" value="ECO:0007669"/>
    <property type="project" value="TreeGrafter"/>
</dbReference>
<gene>
    <name evidence="5" type="primary">107360090</name>
</gene>
<dbReference type="GO" id="GO:0005634">
    <property type="term" value="C:nucleus"/>
    <property type="evidence" value="ECO:0007669"/>
    <property type="project" value="UniProtKB-SubCell"/>
</dbReference>
<proteinExistence type="predicted"/>
<dbReference type="GO" id="GO:0003700">
    <property type="term" value="F:DNA-binding transcription factor activity"/>
    <property type="evidence" value="ECO:0007669"/>
    <property type="project" value="InterPro"/>
</dbReference>
<dbReference type="EnsemblMetazoa" id="tetur01g16310.1">
    <property type="protein sequence ID" value="tetur01g16310.1"/>
    <property type="gene ID" value="tetur01g16310"/>
</dbReference>
<dbReference type="OrthoDB" id="6230630at2759"/>
<feature type="region of interest" description="Disordered" evidence="3">
    <location>
        <begin position="20"/>
        <end position="53"/>
    </location>
</feature>
<dbReference type="Pfam" id="PF00250">
    <property type="entry name" value="Forkhead"/>
    <property type="match status" value="1"/>
</dbReference>
<dbReference type="HOGENOM" id="CLU_040357_7_1_1"/>
<dbReference type="SMART" id="SM00339">
    <property type="entry name" value="FH"/>
    <property type="match status" value="1"/>
</dbReference>
<dbReference type="PROSITE" id="PS00658">
    <property type="entry name" value="FORK_HEAD_2"/>
    <property type="match status" value="1"/>
</dbReference>